<dbReference type="EMBL" id="LVXG01000012">
    <property type="protein sequence ID" value="OQP50877.1"/>
    <property type="molecule type" value="Genomic_DNA"/>
</dbReference>
<gene>
    <name evidence="1" type="ORF">A4H97_03360</name>
</gene>
<name>A0A1V9EXM5_9BACT</name>
<organism evidence="1 2">
    <name type="scientific">Niastella yeongjuensis</name>
    <dbReference type="NCBI Taxonomy" id="354355"/>
    <lineage>
        <taxon>Bacteria</taxon>
        <taxon>Pseudomonadati</taxon>
        <taxon>Bacteroidota</taxon>
        <taxon>Chitinophagia</taxon>
        <taxon>Chitinophagales</taxon>
        <taxon>Chitinophagaceae</taxon>
        <taxon>Niastella</taxon>
    </lineage>
</organism>
<evidence type="ECO:0000313" key="1">
    <source>
        <dbReference type="EMBL" id="OQP50877.1"/>
    </source>
</evidence>
<dbReference type="RefSeq" id="WP_081199357.1">
    <property type="nucleotide sequence ID" value="NZ_FOCZ01000001.1"/>
</dbReference>
<sequence length="181" mass="21621">MKISQPFNKLTLKEYLFYIENHKKYTDFNTLGLYRSIIENKKLTLGEKIEVREFAHTYFVKFFEFLQLKDPGTYFDVITLGQELTKADESQIWEDIKTSQQKILTQKRIKHRSFGIYSKHDCGRDDCPLNGLMIKKGSFFSYSNMWFHSDKNDYSAKYKSIQRKADRKNAKQIIRKELDVQ</sequence>
<evidence type="ECO:0000313" key="2">
    <source>
        <dbReference type="Proteomes" id="UP000192610"/>
    </source>
</evidence>
<comment type="caution">
    <text evidence="1">The sequence shown here is derived from an EMBL/GenBank/DDBJ whole genome shotgun (WGS) entry which is preliminary data.</text>
</comment>
<dbReference type="AlphaFoldDB" id="A0A1V9EXM5"/>
<reference evidence="2" key="1">
    <citation type="submission" date="2016-04" db="EMBL/GenBank/DDBJ databases">
        <authorList>
            <person name="Chen L."/>
            <person name="Zhuang W."/>
            <person name="Wang G."/>
        </authorList>
    </citation>
    <scope>NUCLEOTIDE SEQUENCE [LARGE SCALE GENOMIC DNA]</scope>
    <source>
        <strain evidence="2">17621</strain>
    </source>
</reference>
<dbReference type="OrthoDB" id="8606671at2"/>
<accession>A0A1V9EXM5</accession>
<proteinExistence type="predicted"/>
<protein>
    <submittedName>
        <fullName evidence="1">Uncharacterized protein</fullName>
    </submittedName>
</protein>
<keyword evidence="2" id="KW-1185">Reference proteome</keyword>
<dbReference type="Proteomes" id="UP000192610">
    <property type="component" value="Unassembled WGS sequence"/>
</dbReference>